<dbReference type="PROSITE" id="PS51767">
    <property type="entry name" value="PEPTIDASE_A1"/>
    <property type="match status" value="1"/>
</dbReference>
<dbReference type="Proteomes" id="UP001222027">
    <property type="component" value="Unassembled WGS sequence"/>
</dbReference>
<dbReference type="Pfam" id="PF14543">
    <property type="entry name" value="TAXi_N"/>
    <property type="match status" value="1"/>
</dbReference>
<organism evidence="16 17">
    <name type="scientific">Ensete ventricosum</name>
    <name type="common">Abyssinian banana</name>
    <name type="synonym">Musa ensete</name>
    <dbReference type="NCBI Taxonomy" id="4639"/>
    <lineage>
        <taxon>Eukaryota</taxon>
        <taxon>Viridiplantae</taxon>
        <taxon>Streptophyta</taxon>
        <taxon>Embryophyta</taxon>
        <taxon>Tracheophyta</taxon>
        <taxon>Spermatophyta</taxon>
        <taxon>Magnoliopsida</taxon>
        <taxon>Liliopsida</taxon>
        <taxon>Zingiberales</taxon>
        <taxon>Musaceae</taxon>
        <taxon>Ensete</taxon>
    </lineage>
</organism>
<keyword evidence="9" id="KW-0325">Glycoprotein</keyword>
<dbReference type="InterPro" id="IPR001969">
    <property type="entry name" value="Aspartic_peptidase_AS"/>
</dbReference>
<evidence type="ECO:0000256" key="10">
    <source>
        <dbReference type="ARBA" id="ARBA00023288"/>
    </source>
</evidence>
<accession>A0AAV8Q8Z2</accession>
<comment type="caution">
    <text evidence="16">The sequence shown here is derived from an EMBL/GenBank/DDBJ whole genome shotgun (WGS) entry which is preliminary data.</text>
</comment>
<dbReference type="InterPro" id="IPR001461">
    <property type="entry name" value="Aspartic_peptidase_A1"/>
</dbReference>
<evidence type="ECO:0000256" key="5">
    <source>
        <dbReference type="ARBA" id="ARBA00022729"/>
    </source>
</evidence>
<comment type="similarity">
    <text evidence="2 12">Belongs to the peptidase A1 family.</text>
</comment>
<evidence type="ECO:0000256" key="9">
    <source>
        <dbReference type="ARBA" id="ARBA00023180"/>
    </source>
</evidence>
<evidence type="ECO:0000256" key="4">
    <source>
        <dbReference type="ARBA" id="ARBA00022670"/>
    </source>
</evidence>
<evidence type="ECO:0000256" key="14">
    <source>
        <dbReference type="SAM" id="SignalP"/>
    </source>
</evidence>
<gene>
    <name evidence="16" type="ORF">OPV22_028563</name>
</gene>
<dbReference type="Gene3D" id="2.40.70.10">
    <property type="entry name" value="Acid Proteases"/>
    <property type="match status" value="2"/>
</dbReference>
<evidence type="ECO:0000256" key="2">
    <source>
        <dbReference type="ARBA" id="ARBA00007447"/>
    </source>
</evidence>
<name>A0AAV8Q8Z2_ENSVE</name>
<keyword evidence="7 12" id="KW-0378">Hydrolase</keyword>
<dbReference type="FunFam" id="2.40.70.10:FF:000012">
    <property type="entry name" value="Aspartyl protease family protein 1"/>
    <property type="match status" value="1"/>
</dbReference>
<evidence type="ECO:0000313" key="16">
    <source>
        <dbReference type="EMBL" id="KAJ8466011.1"/>
    </source>
</evidence>
<dbReference type="EMBL" id="JAQQAF010000008">
    <property type="protein sequence ID" value="KAJ8466011.1"/>
    <property type="molecule type" value="Genomic_DNA"/>
</dbReference>
<evidence type="ECO:0000256" key="11">
    <source>
        <dbReference type="PIRSR" id="PIRSR601461-1"/>
    </source>
</evidence>
<keyword evidence="8" id="KW-0472">Membrane</keyword>
<dbReference type="AlphaFoldDB" id="A0AAV8Q8Z2"/>
<dbReference type="InterPro" id="IPR033121">
    <property type="entry name" value="PEPTIDASE_A1"/>
</dbReference>
<dbReference type="PRINTS" id="PR00792">
    <property type="entry name" value="PEPSIN"/>
</dbReference>
<evidence type="ECO:0000256" key="3">
    <source>
        <dbReference type="ARBA" id="ARBA00022475"/>
    </source>
</evidence>
<keyword evidence="10" id="KW-0449">Lipoprotein</keyword>
<evidence type="ECO:0000313" key="17">
    <source>
        <dbReference type="Proteomes" id="UP001222027"/>
    </source>
</evidence>
<dbReference type="PANTHER" id="PTHR13683">
    <property type="entry name" value="ASPARTYL PROTEASES"/>
    <property type="match status" value="1"/>
</dbReference>
<dbReference type="InterPro" id="IPR032799">
    <property type="entry name" value="TAXi_C"/>
</dbReference>
<keyword evidence="3" id="KW-1003">Cell membrane</keyword>
<feature type="compositionally biased region" description="Polar residues" evidence="13">
    <location>
        <begin position="476"/>
        <end position="487"/>
    </location>
</feature>
<sequence length="566" mass="61559">MAIAGSGSRPLIRLWLLLAAALGPAASSATGLGFEFHHRFSDRVRQWAETRAIPGVWWPEKGAAEYYAALAHHDRALRGRSLADAGGSELTFVDGNATVRLSSLGFLHYAIVALGTPNVTFLVALDTGSDLFWVPCDCLQCAPTEYGNLMFDIYSPSRSSTSQSILCSNSFCDLQNSCPGATSSCPYIVQYLSENTSSSGVLVEDILYLTTEDATARVVEAPILFGCGVVQTGSFLRSAAPNGLFGLGMENISVPSILSSKGLTSNSFSMCFGRDGFGRITFGHKGSSDQQETALIIDSRHPSYKININGIIVGNSSTDTMFSAIVDSGTSFTYLADPAYTNLAESFDERVQEKRYKEDANASFPFDYCYESSPTQTTISEPKIYLKTDGGSALPVNDPIIVIEIQKMQSVYCLAVLKSTGLNIIGQNFLTGLRVVFDRERLILGWKNFDCYSSENSGNLSVHNSSTTHPAAPAPSTYTQEATKVRSNTAPAPVAVAPSIHSSHFLTRAINRLKIETSPKPEGDQFSRSMERSADTRRSGLWRMDICWLTAFVTERQIWTYRSKGA</sequence>
<dbReference type="SUPFAM" id="SSF50630">
    <property type="entry name" value="Acid proteases"/>
    <property type="match status" value="1"/>
</dbReference>
<dbReference type="PANTHER" id="PTHR13683:SF232">
    <property type="entry name" value="OS09G0542100 PROTEIN"/>
    <property type="match status" value="1"/>
</dbReference>
<dbReference type="InterPro" id="IPR032861">
    <property type="entry name" value="TAXi_N"/>
</dbReference>
<dbReference type="InterPro" id="IPR021109">
    <property type="entry name" value="Peptidase_aspartic_dom_sf"/>
</dbReference>
<dbReference type="PROSITE" id="PS00141">
    <property type="entry name" value="ASP_PROTEASE"/>
    <property type="match status" value="2"/>
</dbReference>
<evidence type="ECO:0000259" key="15">
    <source>
        <dbReference type="PROSITE" id="PS51767"/>
    </source>
</evidence>
<keyword evidence="5 14" id="KW-0732">Signal</keyword>
<keyword evidence="4 12" id="KW-0645">Protease</keyword>
<evidence type="ECO:0000256" key="12">
    <source>
        <dbReference type="RuleBase" id="RU000454"/>
    </source>
</evidence>
<feature type="domain" description="Peptidase A1" evidence="15">
    <location>
        <begin position="108"/>
        <end position="447"/>
    </location>
</feature>
<dbReference type="GO" id="GO:0004190">
    <property type="term" value="F:aspartic-type endopeptidase activity"/>
    <property type="evidence" value="ECO:0007669"/>
    <property type="project" value="UniProtKB-KW"/>
</dbReference>
<evidence type="ECO:0000256" key="8">
    <source>
        <dbReference type="ARBA" id="ARBA00023136"/>
    </source>
</evidence>
<dbReference type="GO" id="GO:0006508">
    <property type="term" value="P:proteolysis"/>
    <property type="evidence" value="ECO:0007669"/>
    <property type="project" value="UniProtKB-KW"/>
</dbReference>
<dbReference type="Pfam" id="PF14541">
    <property type="entry name" value="TAXi_C"/>
    <property type="match status" value="1"/>
</dbReference>
<proteinExistence type="inferred from homology"/>
<feature type="region of interest" description="Disordered" evidence="13">
    <location>
        <begin position="462"/>
        <end position="487"/>
    </location>
</feature>
<feature type="active site" evidence="11">
    <location>
        <position position="327"/>
    </location>
</feature>
<evidence type="ECO:0000256" key="6">
    <source>
        <dbReference type="ARBA" id="ARBA00022750"/>
    </source>
</evidence>
<keyword evidence="6 12" id="KW-0064">Aspartyl protease</keyword>
<dbReference type="FunFam" id="2.40.70.10:FF:000014">
    <property type="entry name" value="Aspartyl protease family protein 1"/>
    <property type="match status" value="1"/>
</dbReference>
<evidence type="ECO:0000256" key="7">
    <source>
        <dbReference type="ARBA" id="ARBA00022801"/>
    </source>
</evidence>
<reference evidence="16 17" key="1">
    <citation type="submission" date="2022-12" db="EMBL/GenBank/DDBJ databases">
        <title>Chromosome-scale assembly of the Ensete ventricosum genome.</title>
        <authorList>
            <person name="Dussert Y."/>
            <person name="Stocks J."/>
            <person name="Wendawek A."/>
            <person name="Woldeyes F."/>
            <person name="Nichols R.A."/>
            <person name="Borrell J.S."/>
        </authorList>
    </citation>
    <scope>NUCLEOTIDE SEQUENCE [LARGE SCALE GENOMIC DNA]</scope>
    <source>
        <strain evidence="17">cv. Maze</strain>
        <tissue evidence="16">Seeds</tissue>
    </source>
</reference>
<feature type="active site" evidence="11">
    <location>
        <position position="126"/>
    </location>
</feature>
<feature type="chain" id="PRO_5044012414" description="Peptidase A1 domain-containing protein" evidence="14">
    <location>
        <begin position="28"/>
        <end position="566"/>
    </location>
</feature>
<evidence type="ECO:0000256" key="13">
    <source>
        <dbReference type="SAM" id="MobiDB-lite"/>
    </source>
</evidence>
<dbReference type="GO" id="GO:0005886">
    <property type="term" value="C:plasma membrane"/>
    <property type="evidence" value="ECO:0007669"/>
    <property type="project" value="UniProtKB-SubCell"/>
</dbReference>
<feature type="signal peptide" evidence="14">
    <location>
        <begin position="1"/>
        <end position="27"/>
    </location>
</feature>
<comment type="subcellular location">
    <subcellularLocation>
        <location evidence="1">Cell membrane</location>
        <topology evidence="1">Lipid-anchor</topology>
    </subcellularLocation>
</comment>
<evidence type="ECO:0000256" key="1">
    <source>
        <dbReference type="ARBA" id="ARBA00004193"/>
    </source>
</evidence>
<protein>
    <recommendedName>
        <fullName evidence="15">Peptidase A1 domain-containing protein</fullName>
    </recommendedName>
</protein>
<keyword evidence="17" id="KW-1185">Reference proteome</keyword>